<dbReference type="InterPro" id="IPR043502">
    <property type="entry name" value="DNA/RNA_pol_sf"/>
</dbReference>
<evidence type="ECO:0000313" key="3">
    <source>
        <dbReference type="Proteomes" id="UP001148299"/>
    </source>
</evidence>
<evidence type="ECO:0000256" key="1">
    <source>
        <dbReference type="SAM" id="MobiDB-lite"/>
    </source>
</evidence>
<dbReference type="Gene3D" id="3.10.10.10">
    <property type="entry name" value="HIV Type 1 Reverse Transcriptase, subunit A, domain 1"/>
    <property type="match status" value="1"/>
</dbReference>
<feature type="compositionally biased region" description="Basic and acidic residues" evidence="1">
    <location>
        <begin position="23"/>
        <end position="34"/>
    </location>
</feature>
<reference evidence="2" key="2">
    <citation type="journal article" date="2023" name="IMA Fungus">
        <title>Comparative genomic study of the Penicillium genus elucidates a diverse pangenome and 15 lateral gene transfer events.</title>
        <authorList>
            <person name="Petersen C."/>
            <person name="Sorensen T."/>
            <person name="Nielsen M.R."/>
            <person name="Sondergaard T.E."/>
            <person name="Sorensen J.L."/>
            <person name="Fitzpatrick D.A."/>
            <person name="Frisvad J.C."/>
            <person name="Nielsen K.L."/>
        </authorList>
    </citation>
    <scope>NUCLEOTIDE SEQUENCE</scope>
    <source>
        <strain evidence="2">IBT 35675</strain>
    </source>
</reference>
<name>A0A9W9QRB4_PENBR</name>
<reference evidence="2" key="1">
    <citation type="submission" date="2022-12" db="EMBL/GenBank/DDBJ databases">
        <authorList>
            <person name="Petersen C."/>
        </authorList>
    </citation>
    <scope>NUCLEOTIDE SEQUENCE</scope>
    <source>
        <strain evidence="2">IBT 35675</strain>
    </source>
</reference>
<dbReference type="Proteomes" id="UP001148299">
    <property type="component" value="Unassembled WGS sequence"/>
</dbReference>
<comment type="caution">
    <text evidence="2">The sequence shown here is derived from an EMBL/GenBank/DDBJ whole genome shotgun (WGS) entry which is preliminary data.</text>
</comment>
<evidence type="ECO:0000313" key="2">
    <source>
        <dbReference type="EMBL" id="KAJ5341159.1"/>
    </source>
</evidence>
<protein>
    <submittedName>
        <fullName evidence="2">Uncharacterized protein</fullName>
    </submittedName>
</protein>
<gene>
    <name evidence="2" type="ORF">N7541_010283</name>
</gene>
<sequence length="227" mass="25982">MFRPGRPRFGEQEQLGDTGQGDEVQKGDSQKEGQEEGSSYSSNSEDQALDRELLQRLRGDAASKTETGRVKIPEDRWMRIPLVDDWERVMPKPRAYPLGAADRKLVDDTFDALHKEGKMSWATNHTPTGYPVFVVYRTVNGVRKGRVVVDTRGLNKVSQQSEEYRTVSYPLETTEGWSEGRATFDKTELRIEEELRRLDGEECRLVACPLGTLEEWFERQETHEEAA</sequence>
<accession>A0A9W9QRB4</accession>
<dbReference type="SUPFAM" id="SSF56672">
    <property type="entry name" value="DNA/RNA polymerases"/>
    <property type="match status" value="1"/>
</dbReference>
<keyword evidence="3" id="KW-1185">Reference proteome</keyword>
<organism evidence="2 3">
    <name type="scientific">Penicillium brevicompactum</name>
    <dbReference type="NCBI Taxonomy" id="5074"/>
    <lineage>
        <taxon>Eukaryota</taxon>
        <taxon>Fungi</taxon>
        <taxon>Dikarya</taxon>
        <taxon>Ascomycota</taxon>
        <taxon>Pezizomycotina</taxon>
        <taxon>Eurotiomycetes</taxon>
        <taxon>Eurotiomycetidae</taxon>
        <taxon>Eurotiales</taxon>
        <taxon>Aspergillaceae</taxon>
        <taxon>Penicillium</taxon>
    </lineage>
</organism>
<feature type="region of interest" description="Disordered" evidence="1">
    <location>
        <begin position="1"/>
        <end position="51"/>
    </location>
</feature>
<feature type="compositionally biased region" description="Polar residues" evidence="1">
    <location>
        <begin position="36"/>
        <end position="46"/>
    </location>
</feature>
<proteinExistence type="predicted"/>
<dbReference type="EMBL" id="JAPZBR010000008">
    <property type="protein sequence ID" value="KAJ5341159.1"/>
    <property type="molecule type" value="Genomic_DNA"/>
</dbReference>
<dbReference type="AlphaFoldDB" id="A0A9W9QRB4"/>